<protein>
    <recommendedName>
        <fullName evidence="6">TLDc domain-containing protein</fullName>
    </recommendedName>
</protein>
<dbReference type="GO" id="GO:0051260">
    <property type="term" value="P:protein homooligomerization"/>
    <property type="evidence" value="ECO:0007669"/>
    <property type="project" value="InterPro"/>
</dbReference>
<dbReference type="SUPFAM" id="SSF54695">
    <property type="entry name" value="POZ domain"/>
    <property type="match status" value="1"/>
</dbReference>
<evidence type="ECO:0000256" key="1">
    <source>
        <dbReference type="SAM" id="Coils"/>
    </source>
</evidence>
<feature type="domain" description="BTB" evidence="2">
    <location>
        <begin position="57"/>
        <end position="127"/>
    </location>
</feature>
<accession>A0A8J4PMJ7</accession>
<dbReference type="CDD" id="cd18316">
    <property type="entry name" value="BTB_POZ_KCTD-like"/>
    <property type="match status" value="1"/>
</dbReference>
<dbReference type="InterPro" id="IPR000210">
    <property type="entry name" value="BTB/POZ_dom"/>
</dbReference>
<evidence type="ECO:0000259" key="2">
    <source>
        <dbReference type="PROSITE" id="PS50097"/>
    </source>
</evidence>
<organism evidence="4 5">
    <name type="scientific">Polysphondylium violaceum</name>
    <dbReference type="NCBI Taxonomy" id="133409"/>
    <lineage>
        <taxon>Eukaryota</taxon>
        <taxon>Amoebozoa</taxon>
        <taxon>Evosea</taxon>
        <taxon>Eumycetozoa</taxon>
        <taxon>Dictyostelia</taxon>
        <taxon>Dictyosteliales</taxon>
        <taxon>Dictyosteliaceae</taxon>
        <taxon>Polysphondylium</taxon>
    </lineage>
</organism>
<reference evidence="4" key="1">
    <citation type="submission" date="2020-01" db="EMBL/GenBank/DDBJ databases">
        <title>Development of genomics and gene disruption for Polysphondylium violaceum indicates a role for the polyketide synthase stlB in stalk morphogenesis.</title>
        <authorList>
            <person name="Narita B."/>
            <person name="Kawabe Y."/>
            <person name="Kin K."/>
            <person name="Saito T."/>
            <person name="Gibbs R."/>
            <person name="Kuspa A."/>
            <person name="Muzny D."/>
            <person name="Queller D."/>
            <person name="Richards S."/>
            <person name="Strassman J."/>
            <person name="Sucgang R."/>
            <person name="Worley K."/>
            <person name="Schaap P."/>
        </authorList>
    </citation>
    <scope>NUCLEOTIDE SEQUENCE</scope>
    <source>
        <strain evidence="4">QSvi11</strain>
    </source>
</reference>
<evidence type="ECO:0000313" key="5">
    <source>
        <dbReference type="Proteomes" id="UP000695562"/>
    </source>
</evidence>
<keyword evidence="5" id="KW-1185">Reference proteome</keyword>
<name>A0A8J4PMJ7_9MYCE</name>
<dbReference type="SMART" id="SM00584">
    <property type="entry name" value="TLDc"/>
    <property type="match status" value="1"/>
</dbReference>
<gene>
    <name evidence="4" type="ORF">CYY_009613</name>
</gene>
<dbReference type="Proteomes" id="UP000695562">
    <property type="component" value="Unassembled WGS sequence"/>
</dbReference>
<dbReference type="AlphaFoldDB" id="A0A8J4PMJ7"/>
<feature type="coiled-coil region" evidence="1">
    <location>
        <begin position="12"/>
        <end position="49"/>
    </location>
</feature>
<dbReference type="Pfam" id="PF07534">
    <property type="entry name" value="TLD"/>
    <property type="match status" value="1"/>
</dbReference>
<comment type="caution">
    <text evidence="4">The sequence shown here is derived from an EMBL/GenBank/DDBJ whole genome shotgun (WGS) entry which is preliminary data.</text>
</comment>
<evidence type="ECO:0008006" key="6">
    <source>
        <dbReference type="Google" id="ProtNLM"/>
    </source>
</evidence>
<dbReference type="OrthoDB" id="17470at2759"/>
<dbReference type="InterPro" id="IPR006571">
    <property type="entry name" value="TLDc_dom"/>
</dbReference>
<proteinExistence type="predicted"/>
<feature type="domain" description="TLDc" evidence="3">
    <location>
        <begin position="141"/>
        <end position="312"/>
    </location>
</feature>
<sequence length="312" mass="35106">MIKSQDTLKHIKDSIQSVYNDLDSNINILKEEIKQLEEKNDEKLKVKKTITSTMVCDPVTLSVGGVRYQTSRSTLMKVYGSVLYKLVSDIDIQANQAQPKTLYIDRDGEVFRYILNFLRDGSEKVPESLKALFESEIKYYKLIQKSDLIDIDKFDHFDEWIGGKKKYDLIYKGSKDGFEASAFHSKCDGKGATITIIKTTECNIFGGYNSQSWNSNGVGYGDDKCFLFTMANRHEIPPTKYKQTIAITPVSGLPNYGVVFGGKDIVIGNPCNTNVNTQSFPSSFVDTTNKGNETFASDQNFTVLDIEVFTVQ</sequence>
<evidence type="ECO:0000313" key="4">
    <source>
        <dbReference type="EMBL" id="KAF2069066.1"/>
    </source>
</evidence>
<keyword evidence="1" id="KW-0175">Coiled coil</keyword>
<dbReference type="PROSITE" id="PS50097">
    <property type="entry name" value="BTB"/>
    <property type="match status" value="1"/>
</dbReference>
<dbReference type="PANTHER" id="PTHR14499:SF136">
    <property type="entry name" value="GH08630P"/>
    <property type="match status" value="1"/>
</dbReference>
<dbReference type="Gene3D" id="3.30.710.10">
    <property type="entry name" value="Potassium Channel Kv1.1, Chain A"/>
    <property type="match status" value="1"/>
</dbReference>
<dbReference type="InterPro" id="IPR011333">
    <property type="entry name" value="SKP1/BTB/POZ_sf"/>
</dbReference>
<dbReference type="EMBL" id="AJWJ01000757">
    <property type="protein sequence ID" value="KAF2069066.1"/>
    <property type="molecule type" value="Genomic_DNA"/>
</dbReference>
<dbReference type="PROSITE" id="PS51886">
    <property type="entry name" value="TLDC"/>
    <property type="match status" value="1"/>
</dbReference>
<evidence type="ECO:0000259" key="3">
    <source>
        <dbReference type="PROSITE" id="PS51886"/>
    </source>
</evidence>
<dbReference type="PANTHER" id="PTHR14499">
    <property type="entry name" value="POTASSIUM CHANNEL TETRAMERIZATION DOMAIN-CONTAINING"/>
    <property type="match status" value="1"/>
</dbReference>